<proteinExistence type="predicted"/>
<reference evidence="1" key="1">
    <citation type="submission" date="2020-11" db="EMBL/GenBank/DDBJ databases">
        <authorList>
            <person name="Tran Van P."/>
        </authorList>
    </citation>
    <scope>NUCLEOTIDE SEQUENCE</scope>
</reference>
<dbReference type="EMBL" id="OA564633">
    <property type="protein sequence ID" value="CAD7195045.1"/>
    <property type="molecule type" value="Genomic_DNA"/>
</dbReference>
<protein>
    <submittedName>
        <fullName evidence="1">Uncharacterized protein</fullName>
    </submittedName>
</protein>
<name>A0A7R8VDH9_TIMDO</name>
<gene>
    <name evidence="1" type="ORF">TDIB3V08_LOCUS1451</name>
</gene>
<evidence type="ECO:0000313" key="1">
    <source>
        <dbReference type="EMBL" id="CAD7195045.1"/>
    </source>
</evidence>
<dbReference type="AlphaFoldDB" id="A0A7R8VDH9"/>
<organism evidence="1">
    <name type="scientific">Timema douglasi</name>
    <name type="common">Walking stick</name>
    <dbReference type="NCBI Taxonomy" id="61478"/>
    <lineage>
        <taxon>Eukaryota</taxon>
        <taxon>Metazoa</taxon>
        <taxon>Ecdysozoa</taxon>
        <taxon>Arthropoda</taxon>
        <taxon>Hexapoda</taxon>
        <taxon>Insecta</taxon>
        <taxon>Pterygota</taxon>
        <taxon>Neoptera</taxon>
        <taxon>Polyneoptera</taxon>
        <taxon>Phasmatodea</taxon>
        <taxon>Timematodea</taxon>
        <taxon>Timematoidea</taxon>
        <taxon>Timematidae</taxon>
        <taxon>Timema</taxon>
    </lineage>
</organism>
<accession>A0A7R8VDH9</accession>
<sequence>MSASPIPNTPTVGSEGKSIPLTRLACHWWRARESIIEGPTQHPACVGYGNKREKKRLRDARVDGPAFGNSHFRQRLTTCAEHSCAGPLNFRLLIERRAQRTDLKYIGCSEVDWIELVQDKPPDPMITGHWLEFSVDNKMYASLCQISHFVEILASEEVFLYREDFVEGAMIGVKHTTARRCAAVVYLRLIRLVGASSSLHNTSKYSSSSFSSLEVSVSAGRLAHPLPFLSISPRFSLCSCLRSTPLSSKEILPNLNSGGAMFEGACAVKAHCTVADKGKSTRPHGGFIGLQGYYEHSTQKANNARRAAIAQSSTHRCIRTRMKSVRAAANAIEKQKCVTRNMADKVHLAAATGTQTYREFNKVNGKINFFEVVDTYIVKSHYTKMFAIIILSLQEKVTILCSIQEEKQTLSYTSDFIPGGIRFGECSDAVH</sequence>